<gene>
    <name evidence="2" type="ORF">JVT61DRAFT_1600</name>
</gene>
<sequence length="292" mass="32002">MEPYPLADAPPPRYAVESDDEDEYNPLSPPTRSDQSPAEISVEFKSIYDIPSKKPLVFASGEAGVSWAKIVNLGEQQAGIYVNKLQVGLLFRPSWTSAIIVVSEAETRTRLPLFAMTAYTTAIIGRLQPTYVAILDSYPTQLYISPRVISRENAPIRYLSLGKKPVLDSDLELFAPPNLLQSTTASLLNELFLRSISEDPARRSTAIILPSPKVAPPPPTTFDGKGVAGDFSDTNWDRETLERAHKWLFAIIGQEVDESSLRGHTESEPRPAVSAGMARAILGEIGEGGMYI</sequence>
<organism evidence="2 3">
    <name type="scientific">Boletus reticuloceps</name>
    <dbReference type="NCBI Taxonomy" id="495285"/>
    <lineage>
        <taxon>Eukaryota</taxon>
        <taxon>Fungi</taxon>
        <taxon>Dikarya</taxon>
        <taxon>Basidiomycota</taxon>
        <taxon>Agaricomycotina</taxon>
        <taxon>Agaricomycetes</taxon>
        <taxon>Agaricomycetidae</taxon>
        <taxon>Boletales</taxon>
        <taxon>Boletineae</taxon>
        <taxon>Boletaceae</taxon>
        <taxon>Boletoideae</taxon>
        <taxon>Boletus</taxon>
    </lineage>
</organism>
<dbReference type="OrthoDB" id="2546621at2759"/>
<name>A0A8I2YRN1_9AGAM</name>
<protein>
    <submittedName>
        <fullName evidence="2">Uncharacterized protein</fullName>
    </submittedName>
</protein>
<dbReference type="Proteomes" id="UP000683000">
    <property type="component" value="Unassembled WGS sequence"/>
</dbReference>
<dbReference type="EMBL" id="JAGFBS010000011">
    <property type="protein sequence ID" value="KAG6376617.1"/>
    <property type="molecule type" value="Genomic_DNA"/>
</dbReference>
<reference evidence="2" key="1">
    <citation type="submission" date="2021-03" db="EMBL/GenBank/DDBJ databases">
        <title>Evolutionary innovations through gain and loss of genes in the ectomycorrhizal Boletales.</title>
        <authorList>
            <person name="Wu G."/>
            <person name="Miyauchi S."/>
            <person name="Morin E."/>
            <person name="Yang Z.-L."/>
            <person name="Xu J."/>
            <person name="Martin F.M."/>
        </authorList>
    </citation>
    <scope>NUCLEOTIDE SEQUENCE</scope>
    <source>
        <strain evidence="2">BR01</strain>
    </source>
</reference>
<dbReference type="AlphaFoldDB" id="A0A8I2YRN1"/>
<comment type="caution">
    <text evidence="2">The sequence shown here is derived from an EMBL/GenBank/DDBJ whole genome shotgun (WGS) entry which is preliminary data.</text>
</comment>
<evidence type="ECO:0000313" key="3">
    <source>
        <dbReference type="Proteomes" id="UP000683000"/>
    </source>
</evidence>
<evidence type="ECO:0000313" key="2">
    <source>
        <dbReference type="EMBL" id="KAG6376617.1"/>
    </source>
</evidence>
<keyword evidence="3" id="KW-1185">Reference proteome</keyword>
<proteinExistence type="predicted"/>
<evidence type="ECO:0000256" key="1">
    <source>
        <dbReference type="SAM" id="MobiDB-lite"/>
    </source>
</evidence>
<feature type="region of interest" description="Disordered" evidence="1">
    <location>
        <begin position="1"/>
        <end position="37"/>
    </location>
</feature>
<accession>A0A8I2YRN1</accession>